<sequence length="247" mass="26615">MRMTKEETLSTGHGLFAQYAYPPNELGYCGPADGDGPSELATHAMEFDGAWPYLTAIANAVGCSDPLDEDVVRSYWVGGPTLENVDPAVLLTRLRTAFKGQVTGLLDAVHPVPGLLAHHSFHVFVVYPWVGFLHRDATTAVRVMQDCRIRWGTVESVSGEQVVIRSRPLTFDAEVLALGDPETERVNWSKDGVSLAPAPQPGATVSAHWDWVCATLTDEETAALATATQATIDLVNTARCERVGGGL</sequence>
<proteinExistence type="predicted"/>
<gene>
    <name evidence="1" type="ORF">C8E89_102143</name>
</gene>
<protein>
    <submittedName>
        <fullName evidence="1">Uncharacterized protein</fullName>
    </submittedName>
</protein>
<name>A0A318HUM3_9MYCO</name>
<comment type="caution">
    <text evidence="1">The sequence shown here is derived from an EMBL/GenBank/DDBJ whole genome shotgun (WGS) entry which is preliminary data.</text>
</comment>
<dbReference type="AlphaFoldDB" id="A0A318HUM3"/>
<evidence type="ECO:0000313" key="2">
    <source>
        <dbReference type="Proteomes" id="UP000247781"/>
    </source>
</evidence>
<dbReference type="Pfam" id="PF19927">
    <property type="entry name" value="DUF6390"/>
    <property type="match status" value="1"/>
</dbReference>
<reference evidence="1 2" key="2">
    <citation type="submission" date="2018-06" db="EMBL/GenBank/DDBJ databases">
        <title>Sequencing of bacterial isolates from soil warming experiment in Harvard Forest, Massachusetts, USA.</title>
        <authorList>
            <person name="Deangelis K.PhD."/>
        </authorList>
    </citation>
    <scope>NUCLEOTIDE SEQUENCE [LARGE SCALE GENOMIC DNA]</scope>
    <source>
        <strain evidence="1 2">GAS496</strain>
    </source>
</reference>
<dbReference type="EMBL" id="QJJU01000002">
    <property type="protein sequence ID" value="PXX12019.1"/>
    <property type="molecule type" value="Genomic_DNA"/>
</dbReference>
<organism evidence="1 2">
    <name type="scientific">Mycolicibacterium moriokaense</name>
    <dbReference type="NCBI Taxonomy" id="39691"/>
    <lineage>
        <taxon>Bacteria</taxon>
        <taxon>Bacillati</taxon>
        <taxon>Actinomycetota</taxon>
        <taxon>Actinomycetes</taxon>
        <taxon>Mycobacteriales</taxon>
        <taxon>Mycobacteriaceae</taxon>
        <taxon>Mycolicibacterium</taxon>
    </lineage>
</organism>
<evidence type="ECO:0000313" key="1">
    <source>
        <dbReference type="EMBL" id="PXX12019.1"/>
    </source>
</evidence>
<reference evidence="2" key="1">
    <citation type="submission" date="2018-05" db="EMBL/GenBank/DDBJ databases">
        <authorList>
            <person name="Deangelis K."/>
            <person name="Huntemann M."/>
            <person name="Clum A."/>
            <person name="Pillay M."/>
            <person name="Palaniappan K."/>
            <person name="Varghese N."/>
            <person name="Mikhailova N."/>
            <person name="Stamatis D."/>
            <person name="Reddy T."/>
            <person name="Daum C."/>
            <person name="Shapiro N."/>
            <person name="Ivanova N."/>
            <person name="Kyrpides N."/>
            <person name="Woyke T."/>
        </authorList>
    </citation>
    <scope>NUCLEOTIDE SEQUENCE [LARGE SCALE GENOMIC DNA]</scope>
    <source>
        <strain evidence="2">GAS496</strain>
    </source>
</reference>
<dbReference type="Proteomes" id="UP000247781">
    <property type="component" value="Unassembled WGS sequence"/>
</dbReference>
<keyword evidence="2" id="KW-1185">Reference proteome</keyword>
<dbReference type="InterPro" id="IPR045660">
    <property type="entry name" value="DUF6390"/>
</dbReference>
<accession>A0A318HUM3</accession>